<dbReference type="GO" id="GO:0071970">
    <property type="term" value="P:fungal-type cell wall (1-&gt;3)-beta-D-glucan biosynthetic process"/>
    <property type="evidence" value="ECO:0007669"/>
    <property type="project" value="TreeGrafter"/>
</dbReference>
<evidence type="ECO:0000259" key="12">
    <source>
        <dbReference type="SMART" id="SM00768"/>
    </source>
</evidence>
<keyword evidence="4 10" id="KW-0336">GPI-anchor</keyword>
<dbReference type="GO" id="GO:0098552">
    <property type="term" value="C:side of membrane"/>
    <property type="evidence" value="ECO:0007669"/>
    <property type="project" value="UniProtKB-KW"/>
</dbReference>
<dbReference type="Pfam" id="PF07983">
    <property type="entry name" value="X8"/>
    <property type="match status" value="1"/>
</dbReference>
<dbReference type="EMBL" id="BFAD01000001">
    <property type="protein sequence ID" value="GBE78403.1"/>
    <property type="molecule type" value="Genomic_DNA"/>
</dbReference>
<evidence type="ECO:0000256" key="4">
    <source>
        <dbReference type="ARBA" id="ARBA00022622"/>
    </source>
</evidence>
<feature type="chain" id="PRO_5018824132" description="1,3-beta-glucanosyltransferase" evidence="10">
    <location>
        <begin position="24"/>
        <end position="557"/>
    </location>
</feature>
<evidence type="ECO:0000256" key="2">
    <source>
        <dbReference type="ARBA" id="ARBA00004589"/>
    </source>
</evidence>
<evidence type="ECO:0000256" key="3">
    <source>
        <dbReference type="ARBA" id="ARBA00007528"/>
    </source>
</evidence>
<keyword evidence="5 10" id="KW-0732">Signal</keyword>
<feature type="compositionally biased region" description="Low complexity" evidence="11">
    <location>
        <begin position="498"/>
        <end position="512"/>
    </location>
</feature>
<dbReference type="GO" id="GO:0042124">
    <property type="term" value="F:1,3-beta-glucanosyltransferase activity"/>
    <property type="evidence" value="ECO:0007669"/>
    <property type="project" value="TreeGrafter"/>
</dbReference>
<organism evidence="13 14">
    <name type="scientific">Sparassis crispa</name>
    <dbReference type="NCBI Taxonomy" id="139825"/>
    <lineage>
        <taxon>Eukaryota</taxon>
        <taxon>Fungi</taxon>
        <taxon>Dikarya</taxon>
        <taxon>Basidiomycota</taxon>
        <taxon>Agaricomycotina</taxon>
        <taxon>Agaricomycetes</taxon>
        <taxon>Polyporales</taxon>
        <taxon>Sparassidaceae</taxon>
        <taxon>Sparassis</taxon>
    </lineage>
</organism>
<dbReference type="OrthoDB" id="421038at2759"/>
<dbReference type="PANTHER" id="PTHR31468:SF2">
    <property type="entry name" value="1,3-BETA-GLUCANOSYLTRANSFERASE GAS1"/>
    <property type="match status" value="1"/>
</dbReference>
<dbReference type="InterPro" id="IPR004886">
    <property type="entry name" value="Glucanosyltransferase"/>
</dbReference>
<dbReference type="Pfam" id="PF03198">
    <property type="entry name" value="Glyco_hydro_72"/>
    <property type="match status" value="1"/>
</dbReference>
<dbReference type="InterPro" id="IPR017853">
    <property type="entry name" value="GH"/>
</dbReference>
<dbReference type="Proteomes" id="UP000287166">
    <property type="component" value="Unassembled WGS sequence"/>
</dbReference>
<keyword evidence="8" id="KW-0325">Glycoprotein</keyword>
<evidence type="ECO:0000256" key="1">
    <source>
        <dbReference type="ARBA" id="ARBA00004196"/>
    </source>
</evidence>
<evidence type="ECO:0000313" key="13">
    <source>
        <dbReference type="EMBL" id="GBE78403.1"/>
    </source>
</evidence>
<evidence type="ECO:0000256" key="5">
    <source>
        <dbReference type="ARBA" id="ARBA00022729"/>
    </source>
</evidence>
<dbReference type="PANTHER" id="PTHR31468">
    <property type="entry name" value="1,3-BETA-GLUCANOSYLTRANSFERASE GAS1"/>
    <property type="match status" value="1"/>
</dbReference>
<feature type="domain" description="X8" evidence="12">
    <location>
        <begin position="390"/>
        <end position="492"/>
    </location>
</feature>
<dbReference type="Gene3D" id="1.20.58.1040">
    <property type="match status" value="1"/>
</dbReference>
<comment type="function">
    <text evidence="10">Splits internally a 1,3-beta-glucan molecule and transfers the newly generated reducing end (the donor) to the non-reducing end of another 1,3-beta-glucan molecule (the acceptor) forming a 1,3-beta linkage, resulting in the elongation of 1,3-beta-glucan chains in the cell wall.</text>
</comment>
<evidence type="ECO:0000256" key="11">
    <source>
        <dbReference type="SAM" id="MobiDB-lite"/>
    </source>
</evidence>
<keyword evidence="9 10" id="KW-0449">Lipoprotein</keyword>
<keyword evidence="10 13" id="KW-0808">Transferase</keyword>
<dbReference type="RefSeq" id="XP_027609316.1">
    <property type="nucleotide sequence ID" value="XM_027753515.1"/>
</dbReference>
<comment type="caution">
    <text evidence="13">The sequence shown here is derived from an EMBL/GenBank/DDBJ whole genome shotgun (WGS) entry which is preliminary data.</text>
</comment>
<dbReference type="InterPro" id="IPR012946">
    <property type="entry name" value="X8"/>
</dbReference>
<keyword evidence="7" id="KW-1015">Disulfide bond</keyword>
<sequence length="557" mass="57690">MPKVSVIAAVLVAVGLLASGAHSIQKVSRSGRYLYTADGSRFYIRGIAYQEQGAVSTNANNPFEEPDSFIDPLANGTACERDLTYLQQLDINTIRVYSVDSTLNHDACMNAFSNANIYTIIDLSLPVNGSINRDTPSWTTNLLDQYINTINVFSKYDNVLAYNVGNEVVIAANETSTAAFVKAAARDTRAYLASVSSSALVGYAAIDGVSDWVAPLANYLSCDPSNTNSDATAIDIFGLNNYEWCGDATASVYDNTNGEFAGYNVAAYFSEFGCVTSPPRLWTEVQALFSSPMTNIWSGGIAFSYFPATSSAGEFGIVNITANGSVATTADFTRLVTQYGEISPPNSPSQSSAGSSSYPACPQQNSTFLASTTIPSTPNDAACSCLENELSCQFTPQTSNTSTIIGNLINEACGLLAAQGGNCNDIASNGSTGVYGRVSGCNPSVELSYIMSEFYEATNRNAQSCSFGGNATINSKAPSGVSASAAASSCLSNPSATFTPSAPSTTPSSSSGSGSGSGSSGSGSKSAGARLSSNHQVLLGIVLAGLCSIAGGVLTLL</sequence>
<evidence type="ECO:0000256" key="9">
    <source>
        <dbReference type="ARBA" id="ARBA00023288"/>
    </source>
</evidence>
<dbReference type="EC" id="2.4.1.-" evidence="10"/>
<evidence type="ECO:0000256" key="6">
    <source>
        <dbReference type="ARBA" id="ARBA00023136"/>
    </source>
</evidence>
<dbReference type="Gene3D" id="3.20.20.80">
    <property type="entry name" value="Glycosidases"/>
    <property type="match status" value="1"/>
</dbReference>
<gene>
    <name evidence="13" type="ORF">SCP_0112900</name>
</gene>
<dbReference type="STRING" id="139825.A0A401G8E5"/>
<name>A0A401G8E5_9APHY</name>
<feature type="region of interest" description="Disordered" evidence="11">
    <location>
        <begin position="498"/>
        <end position="527"/>
    </location>
</feature>
<evidence type="ECO:0000256" key="10">
    <source>
        <dbReference type="RuleBase" id="RU361209"/>
    </source>
</evidence>
<dbReference type="SUPFAM" id="SSF51445">
    <property type="entry name" value="(Trans)glycosidases"/>
    <property type="match status" value="1"/>
</dbReference>
<comment type="subcellular location">
    <subcellularLocation>
        <location evidence="1">Cell envelope</location>
    </subcellularLocation>
    <subcellularLocation>
        <location evidence="10">Cell membrane</location>
        <topology evidence="10">Lipid-anchor</topology>
        <topology evidence="10">GPI-anchor</topology>
    </subcellularLocation>
    <subcellularLocation>
        <location evidence="2">Membrane</location>
        <topology evidence="2">Lipid-anchor</topology>
        <topology evidence="2">GPI-anchor</topology>
    </subcellularLocation>
</comment>
<keyword evidence="6 10" id="KW-0472">Membrane</keyword>
<proteinExistence type="inferred from homology"/>
<accession>A0A401G8E5</accession>
<dbReference type="InParanoid" id="A0A401G8E5"/>
<evidence type="ECO:0000313" key="14">
    <source>
        <dbReference type="Proteomes" id="UP000287166"/>
    </source>
</evidence>
<reference evidence="13 14" key="1">
    <citation type="journal article" date="2018" name="Sci. Rep.">
        <title>Genome sequence of the cauliflower mushroom Sparassis crispa (Hanabiratake) and its association with beneficial usage.</title>
        <authorList>
            <person name="Kiyama R."/>
            <person name="Furutani Y."/>
            <person name="Kawaguchi K."/>
            <person name="Nakanishi T."/>
        </authorList>
    </citation>
    <scope>NUCLEOTIDE SEQUENCE [LARGE SCALE GENOMIC DNA]</scope>
</reference>
<evidence type="ECO:0000256" key="8">
    <source>
        <dbReference type="ARBA" id="ARBA00023180"/>
    </source>
</evidence>
<dbReference type="GO" id="GO:0005886">
    <property type="term" value="C:plasma membrane"/>
    <property type="evidence" value="ECO:0007669"/>
    <property type="project" value="UniProtKB-SubCell"/>
</dbReference>
<feature type="signal peptide" evidence="10">
    <location>
        <begin position="1"/>
        <end position="23"/>
    </location>
</feature>
<comment type="similarity">
    <text evidence="3 10">Belongs to the glycosyl hydrolase 72 family.</text>
</comment>
<evidence type="ECO:0000256" key="7">
    <source>
        <dbReference type="ARBA" id="ARBA00023157"/>
    </source>
</evidence>
<dbReference type="SMART" id="SM00768">
    <property type="entry name" value="X8"/>
    <property type="match status" value="1"/>
</dbReference>
<dbReference type="GeneID" id="38775320"/>
<dbReference type="GO" id="GO:0031505">
    <property type="term" value="P:fungal-type cell wall organization"/>
    <property type="evidence" value="ECO:0007669"/>
    <property type="project" value="TreeGrafter"/>
</dbReference>
<protein>
    <recommendedName>
        <fullName evidence="10">1,3-beta-glucanosyltransferase</fullName>
        <ecNumber evidence="10">2.4.1.-</ecNumber>
    </recommendedName>
</protein>
<dbReference type="AlphaFoldDB" id="A0A401G8E5"/>
<keyword evidence="14" id="KW-1185">Reference proteome</keyword>